<feature type="transmembrane region" description="Helical" evidence="7">
    <location>
        <begin position="12"/>
        <end position="29"/>
    </location>
</feature>
<feature type="transmembrane region" description="Helical" evidence="7">
    <location>
        <begin position="164"/>
        <end position="185"/>
    </location>
</feature>
<sequence length="447" mass="48201">MKREANLLNGSIYSSLLCLMGPLIIGNIFQQLYNTVDAVVIGKYAGLEAFAAIGVSGTIMNLFLFVISGCCSGIAIILARYYGERNYLCFRNEVFMAFALGAVGVFFISLLAFFCTDGCLRLLQTPQEVAAKASLYLKIIFAGLVPAFFYNLSSAILRSVGNTVVALLILICTIILNFALDLIFIRNFHMGIAGAAAATILAQTLSAVLGIFYLIKKYPSLLFGKKDMYFNKNLFYKTLRYCFVSALQQASLYLGKLMVQGTVNSMGTEMISAYTATTKAEGFANSFGDSGTEALSVFIAQNTGAGQHERVRRGFRKGFILLAVMGISLSLAMYGTAGLSVSFISGTDNPAVIKEGVRYMAVISLFYLFNYIGAAYVGFFNGIGKVGISAVSVVIHITIRVILARCLIERLGLAAVAAATGCGWAALVLCQTILYFALRKALSKNRG</sequence>
<feature type="transmembrane region" description="Helical" evidence="7">
    <location>
        <begin position="94"/>
        <end position="114"/>
    </location>
</feature>
<evidence type="ECO:0000256" key="4">
    <source>
        <dbReference type="ARBA" id="ARBA00022692"/>
    </source>
</evidence>
<feature type="transmembrane region" description="Helical" evidence="7">
    <location>
        <begin position="356"/>
        <end position="379"/>
    </location>
</feature>
<protein>
    <submittedName>
        <fullName evidence="8">MATE efflux family protein</fullName>
    </submittedName>
</protein>
<name>A0ABC9TW54_CLOSY</name>
<dbReference type="PANTHER" id="PTHR43549:SF3">
    <property type="entry name" value="MULTIDRUG RESISTANCE PROTEIN YPNP-RELATED"/>
    <property type="match status" value="1"/>
</dbReference>
<keyword evidence="3" id="KW-1003">Cell membrane</keyword>
<dbReference type="InterPro" id="IPR052031">
    <property type="entry name" value="Membrane_Transporter-Flippase"/>
</dbReference>
<dbReference type="Proteomes" id="UP000016491">
    <property type="component" value="Unassembled WGS sequence"/>
</dbReference>
<dbReference type="Pfam" id="PF01554">
    <property type="entry name" value="MatE"/>
    <property type="match status" value="2"/>
</dbReference>
<keyword evidence="5 7" id="KW-1133">Transmembrane helix</keyword>
<dbReference type="RefSeq" id="WP_021643510.1">
    <property type="nucleotide sequence ID" value="NZ_KE993024.1"/>
</dbReference>
<dbReference type="InterPro" id="IPR002528">
    <property type="entry name" value="MATE_fam"/>
</dbReference>
<gene>
    <name evidence="8" type="ORF">CLOSYM_02868</name>
</gene>
<evidence type="ECO:0000256" key="5">
    <source>
        <dbReference type="ARBA" id="ARBA00022989"/>
    </source>
</evidence>
<dbReference type="GO" id="GO:0005886">
    <property type="term" value="C:plasma membrane"/>
    <property type="evidence" value="ECO:0007669"/>
    <property type="project" value="UniProtKB-SubCell"/>
</dbReference>
<evidence type="ECO:0000256" key="6">
    <source>
        <dbReference type="ARBA" id="ARBA00023136"/>
    </source>
</evidence>
<evidence type="ECO:0000256" key="7">
    <source>
        <dbReference type="SAM" id="Phobius"/>
    </source>
</evidence>
<feature type="transmembrane region" description="Helical" evidence="7">
    <location>
        <begin position="191"/>
        <end position="215"/>
    </location>
</feature>
<accession>A0ABC9TW54</accession>
<feature type="transmembrane region" description="Helical" evidence="7">
    <location>
        <begin position="49"/>
        <end position="82"/>
    </location>
</feature>
<reference evidence="8 9" key="1">
    <citation type="submission" date="2013-07" db="EMBL/GenBank/DDBJ databases">
        <authorList>
            <person name="Weinstock G."/>
            <person name="Sodergren E."/>
            <person name="Wylie T."/>
            <person name="Fulton L."/>
            <person name="Fulton R."/>
            <person name="Fronick C."/>
            <person name="O'Laughlin M."/>
            <person name="Godfrey J."/>
            <person name="Miner T."/>
            <person name="Herter B."/>
            <person name="Appelbaum E."/>
            <person name="Cordes M."/>
            <person name="Lek S."/>
            <person name="Wollam A."/>
            <person name="Pepin K.H."/>
            <person name="Palsikar V.B."/>
            <person name="Mitreva M."/>
            <person name="Wilson R.K."/>
        </authorList>
    </citation>
    <scope>NUCLEOTIDE SEQUENCE [LARGE SCALE GENOMIC DNA]</scope>
    <source>
        <strain evidence="8 9">ATCC 14940</strain>
    </source>
</reference>
<feature type="transmembrane region" description="Helical" evidence="7">
    <location>
        <begin position="415"/>
        <end position="438"/>
    </location>
</feature>
<keyword evidence="6 7" id="KW-0472">Membrane</keyword>
<evidence type="ECO:0000256" key="1">
    <source>
        <dbReference type="ARBA" id="ARBA00004651"/>
    </source>
</evidence>
<keyword evidence="4 7" id="KW-0812">Transmembrane</keyword>
<feature type="transmembrane region" description="Helical" evidence="7">
    <location>
        <begin position="386"/>
        <end position="403"/>
    </location>
</feature>
<comment type="subcellular location">
    <subcellularLocation>
        <location evidence="1">Cell membrane</location>
        <topology evidence="1">Multi-pass membrane protein</topology>
    </subcellularLocation>
</comment>
<dbReference type="EMBL" id="AWSU01000224">
    <property type="protein sequence ID" value="ERI76009.1"/>
    <property type="molecule type" value="Genomic_DNA"/>
</dbReference>
<dbReference type="AlphaFoldDB" id="A0ABC9TW54"/>
<evidence type="ECO:0000313" key="9">
    <source>
        <dbReference type="Proteomes" id="UP000016491"/>
    </source>
</evidence>
<dbReference type="InterPro" id="IPR048279">
    <property type="entry name" value="MdtK-like"/>
</dbReference>
<comment type="caution">
    <text evidence="8">The sequence shown here is derived from an EMBL/GenBank/DDBJ whole genome shotgun (WGS) entry which is preliminary data.</text>
</comment>
<feature type="transmembrane region" description="Helical" evidence="7">
    <location>
        <begin position="319"/>
        <end position="344"/>
    </location>
</feature>
<feature type="transmembrane region" description="Helical" evidence="7">
    <location>
        <begin position="134"/>
        <end position="152"/>
    </location>
</feature>
<evidence type="ECO:0000256" key="3">
    <source>
        <dbReference type="ARBA" id="ARBA00022475"/>
    </source>
</evidence>
<organism evidence="8 9">
    <name type="scientific">[Clostridium] symbiosum ATCC 14940</name>
    <dbReference type="NCBI Taxonomy" id="411472"/>
    <lineage>
        <taxon>Bacteria</taxon>
        <taxon>Bacillati</taxon>
        <taxon>Bacillota</taxon>
        <taxon>Clostridia</taxon>
        <taxon>Lachnospirales</taxon>
        <taxon>Lachnospiraceae</taxon>
        <taxon>Otoolea</taxon>
    </lineage>
</organism>
<dbReference type="PIRSF" id="PIRSF006603">
    <property type="entry name" value="DinF"/>
    <property type="match status" value="1"/>
</dbReference>
<evidence type="ECO:0000256" key="2">
    <source>
        <dbReference type="ARBA" id="ARBA00022448"/>
    </source>
</evidence>
<evidence type="ECO:0000313" key="8">
    <source>
        <dbReference type="EMBL" id="ERI76009.1"/>
    </source>
</evidence>
<dbReference type="PANTHER" id="PTHR43549">
    <property type="entry name" value="MULTIDRUG RESISTANCE PROTEIN YPNP-RELATED"/>
    <property type="match status" value="1"/>
</dbReference>
<keyword evidence="2" id="KW-0813">Transport</keyword>
<proteinExistence type="predicted"/>